<feature type="domain" description="Luciferase-like" evidence="7">
    <location>
        <begin position="35"/>
        <end position="386"/>
    </location>
</feature>
<comment type="caution">
    <text evidence="8">The sequence shown here is derived from an EMBL/GenBank/DDBJ whole genome shotgun (WGS) entry which is preliminary data.</text>
</comment>
<comment type="similarity">
    <text evidence="5">Belongs to the NtaA/SnaA/DszA monooxygenase family.</text>
</comment>
<feature type="binding site" evidence="6">
    <location>
        <position position="152"/>
    </location>
    <ligand>
        <name>FMN</name>
        <dbReference type="ChEBI" id="CHEBI:58210"/>
    </ligand>
</feature>
<evidence type="ECO:0000313" key="8">
    <source>
        <dbReference type="EMBL" id="RKR73564.1"/>
    </source>
</evidence>
<feature type="binding site" evidence="6">
    <location>
        <position position="227"/>
    </location>
    <ligand>
        <name>FMN</name>
        <dbReference type="ChEBI" id="CHEBI:58210"/>
    </ligand>
</feature>
<dbReference type="GO" id="GO:0004497">
    <property type="term" value="F:monooxygenase activity"/>
    <property type="evidence" value="ECO:0007669"/>
    <property type="project" value="UniProtKB-KW"/>
</dbReference>
<accession>A0A495IC32</accession>
<name>A0A495IC32_9MICO</name>
<dbReference type="PANTHER" id="PTHR30011">
    <property type="entry name" value="ALKANESULFONATE MONOOXYGENASE-RELATED"/>
    <property type="match status" value="1"/>
</dbReference>
<dbReference type="OrthoDB" id="3265338at2"/>
<reference evidence="8 9" key="1">
    <citation type="submission" date="2018-10" db="EMBL/GenBank/DDBJ databases">
        <title>Sequencing the genomes of 1000 actinobacteria strains.</title>
        <authorList>
            <person name="Klenk H.-P."/>
        </authorList>
    </citation>
    <scope>NUCLEOTIDE SEQUENCE [LARGE SCALE GENOMIC DNA]</scope>
    <source>
        <strain evidence="8 9">DSM 17894</strain>
    </source>
</reference>
<dbReference type="SUPFAM" id="SSF51679">
    <property type="entry name" value="Bacterial luciferase-like"/>
    <property type="match status" value="1"/>
</dbReference>
<keyword evidence="3" id="KW-0560">Oxidoreductase</keyword>
<dbReference type="InterPro" id="IPR036661">
    <property type="entry name" value="Luciferase-like_sf"/>
</dbReference>
<dbReference type="AlphaFoldDB" id="A0A495IC32"/>
<keyword evidence="4 8" id="KW-0503">Monooxygenase</keyword>
<dbReference type="PIRSF" id="PIRSF000337">
    <property type="entry name" value="NTA_MOA"/>
    <property type="match status" value="1"/>
</dbReference>
<dbReference type="NCBIfam" id="TIGR03860">
    <property type="entry name" value="FMN_nitrolo"/>
    <property type="match status" value="1"/>
</dbReference>
<keyword evidence="2 6" id="KW-0288">FMN</keyword>
<dbReference type="InterPro" id="IPR011251">
    <property type="entry name" value="Luciferase-like_dom"/>
</dbReference>
<evidence type="ECO:0000313" key="9">
    <source>
        <dbReference type="Proteomes" id="UP000280008"/>
    </source>
</evidence>
<sequence length="433" mass="47705">MPDRFHLGWFLDGYRVPAWNKPWSGTSSRDWLSGQFYVDMARDLERGCFDYFMLEDSNYVPSEFGGSMDAYLKYGQRAPKLDPTALASIIARDTRRIGVIATVATTEISPFRLARLMVTLDHISDGRIGWNIVTGSNDAAARNFGFDRQPEHDARYDLADEFIRAAKALWDSWDDDAVVMDTESGFYVDPSKVHRVDFSGAHFSTRGPLNTIPGPQKQPVLLQAGVSPRGMRFSAQHADSIIATGSDVAAMKAVRDGIRAYAVEAGRDPDEIKVMFITEPVLGETVEEATAKVSRIRDDAMRTYDHNLGGLSSVTMIDFAQFDPDQPLPAGLTTNGHQGQLNDMIASGKTLRELAAAPLANGMRFVGTPASVAADMEDVMREVGGDGFLFSSLTPTRRYVSEIVDGVVPELQKRGLVRTSYSEPTLRGNLRAF</sequence>
<evidence type="ECO:0000256" key="3">
    <source>
        <dbReference type="ARBA" id="ARBA00023002"/>
    </source>
</evidence>
<dbReference type="InterPro" id="IPR051260">
    <property type="entry name" value="Diverse_substr_monoxygenases"/>
</dbReference>
<organism evidence="8 9">
    <name type="scientific">Frondihabitans australicus</name>
    <dbReference type="NCBI Taxonomy" id="386892"/>
    <lineage>
        <taxon>Bacteria</taxon>
        <taxon>Bacillati</taxon>
        <taxon>Actinomycetota</taxon>
        <taxon>Actinomycetes</taxon>
        <taxon>Micrococcales</taxon>
        <taxon>Microbacteriaceae</taxon>
        <taxon>Frondihabitans</taxon>
    </lineage>
</organism>
<protein>
    <submittedName>
        <fullName evidence="8">FMN-dependent oxidoreductase (Nitrilotriacetate monooxygenase family)</fullName>
    </submittedName>
</protein>
<feature type="binding site" evidence="6">
    <location>
        <position position="102"/>
    </location>
    <ligand>
        <name>FMN</name>
        <dbReference type="ChEBI" id="CHEBI:58210"/>
    </ligand>
</feature>
<dbReference type="RefSeq" id="WP_121368417.1">
    <property type="nucleotide sequence ID" value="NZ_RBKS01000001.1"/>
</dbReference>
<evidence type="ECO:0000256" key="2">
    <source>
        <dbReference type="ARBA" id="ARBA00022643"/>
    </source>
</evidence>
<dbReference type="Proteomes" id="UP000280008">
    <property type="component" value="Unassembled WGS sequence"/>
</dbReference>
<dbReference type="PANTHER" id="PTHR30011:SF16">
    <property type="entry name" value="C2H2 FINGER DOMAIN TRANSCRIPTION FACTOR (EUROFUNG)-RELATED"/>
    <property type="match status" value="1"/>
</dbReference>
<dbReference type="InterPro" id="IPR016215">
    <property type="entry name" value="NTA_MOA"/>
</dbReference>
<keyword evidence="1 6" id="KW-0285">Flavoprotein</keyword>
<evidence type="ECO:0000256" key="1">
    <source>
        <dbReference type="ARBA" id="ARBA00022630"/>
    </source>
</evidence>
<dbReference type="Gene3D" id="3.20.20.30">
    <property type="entry name" value="Luciferase-like domain"/>
    <property type="match status" value="1"/>
</dbReference>
<feature type="binding site" evidence="6">
    <location>
        <position position="156"/>
    </location>
    <ligand>
        <name>FMN</name>
        <dbReference type="ChEBI" id="CHEBI:58210"/>
    </ligand>
</feature>
<feature type="binding site" evidence="6">
    <location>
        <position position="56"/>
    </location>
    <ligand>
        <name>FMN</name>
        <dbReference type="ChEBI" id="CHEBI:58210"/>
    </ligand>
</feature>
<keyword evidence="9" id="KW-1185">Reference proteome</keyword>
<dbReference type="Pfam" id="PF00296">
    <property type="entry name" value="Bac_luciferase"/>
    <property type="match status" value="1"/>
</dbReference>
<dbReference type="EMBL" id="RBKS01000001">
    <property type="protein sequence ID" value="RKR73564.1"/>
    <property type="molecule type" value="Genomic_DNA"/>
</dbReference>
<evidence type="ECO:0000256" key="6">
    <source>
        <dbReference type="PIRSR" id="PIRSR000337-1"/>
    </source>
</evidence>
<evidence type="ECO:0000256" key="5">
    <source>
        <dbReference type="ARBA" id="ARBA00033748"/>
    </source>
</evidence>
<evidence type="ECO:0000259" key="7">
    <source>
        <dbReference type="Pfam" id="PF00296"/>
    </source>
</evidence>
<gene>
    <name evidence="8" type="ORF">C8E83_0657</name>
</gene>
<evidence type="ECO:0000256" key="4">
    <source>
        <dbReference type="ARBA" id="ARBA00023033"/>
    </source>
</evidence>
<proteinExistence type="inferred from homology"/>
<dbReference type="GO" id="GO:0016705">
    <property type="term" value="F:oxidoreductase activity, acting on paired donors, with incorporation or reduction of molecular oxygen"/>
    <property type="evidence" value="ECO:0007669"/>
    <property type="project" value="InterPro"/>
</dbReference>
<dbReference type="CDD" id="cd01095">
    <property type="entry name" value="Nitrilotriacetate_monoxgenase"/>
    <property type="match status" value="1"/>
</dbReference>